<dbReference type="PANTHER" id="PTHR35460:SF1">
    <property type="entry name" value="TRNA LIGASE 1"/>
    <property type="match status" value="1"/>
</dbReference>
<feature type="region of interest" description="Disordered" evidence="1">
    <location>
        <begin position="59"/>
        <end position="197"/>
    </location>
</feature>
<dbReference type="PANTHER" id="PTHR35460">
    <property type="entry name" value="TRNA LIGASE 1"/>
    <property type="match status" value="1"/>
</dbReference>
<dbReference type="Proteomes" id="UP000652761">
    <property type="component" value="Unassembled WGS sequence"/>
</dbReference>
<organism evidence="2 3">
    <name type="scientific">Colocasia esculenta</name>
    <name type="common">Wild taro</name>
    <name type="synonym">Arum esculentum</name>
    <dbReference type="NCBI Taxonomy" id="4460"/>
    <lineage>
        <taxon>Eukaryota</taxon>
        <taxon>Viridiplantae</taxon>
        <taxon>Streptophyta</taxon>
        <taxon>Embryophyta</taxon>
        <taxon>Tracheophyta</taxon>
        <taxon>Spermatophyta</taxon>
        <taxon>Magnoliopsida</taxon>
        <taxon>Liliopsida</taxon>
        <taxon>Araceae</taxon>
        <taxon>Aroideae</taxon>
        <taxon>Colocasieae</taxon>
        <taxon>Colocasia</taxon>
    </lineage>
</organism>
<evidence type="ECO:0000313" key="3">
    <source>
        <dbReference type="Proteomes" id="UP000652761"/>
    </source>
</evidence>
<dbReference type="GO" id="GO:0006388">
    <property type="term" value="P:tRNA splicing, via endonucleolytic cleavage and ligation"/>
    <property type="evidence" value="ECO:0007669"/>
    <property type="project" value="InterPro"/>
</dbReference>
<evidence type="ECO:0000256" key="1">
    <source>
        <dbReference type="SAM" id="MobiDB-lite"/>
    </source>
</evidence>
<keyword evidence="3" id="KW-1185">Reference proteome</keyword>
<dbReference type="InterPro" id="IPR038837">
    <property type="entry name" value="tRNA_ligase_1"/>
</dbReference>
<dbReference type="EMBL" id="NMUH01000965">
    <property type="protein sequence ID" value="MQL87259.1"/>
    <property type="molecule type" value="Genomic_DNA"/>
</dbReference>
<reference evidence="2" key="1">
    <citation type="submission" date="2017-07" db="EMBL/GenBank/DDBJ databases">
        <title>Taro Niue Genome Assembly and Annotation.</title>
        <authorList>
            <person name="Atibalentja N."/>
            <person name="Keating K."/>
            <person name="Fields C.J."/>
        </authorList>
    </citation>
    <scope>NUCLEOTIDE SEQUENCE</scope>
    <source>
        <strain evidence="2">Niue_2</strain>
        <tissue evidence="2">Leaf</tissue>
    </source>
</reference>
<dbReference type="AlphaFoldDB" id="A0A843V6K7"/>
<dbReference type="OrthoDB" id="1912039at2759"/>
<protein>
    <submittedName>
        <fullName evidence="2">Uncharacterized protein</fullName>
    </submittedName>
</protein>
<feature type="compositionally biased region" description="Polar residues" evidence="1">
    <location>
        <begin position="155"/>
        <end position="170"/>
    </location>
</feature>
<name>A0A843V6K7_COLES</name>
<feature type="compositionally biased region" description="Basic and acidic residues" evidence="1">
    <location>
        <begin position="86"/>
        <end position="97"/>
    </location>
</feature>
<sequence>MSSAHRRLLCCILSPLPVSTRSSSSLLFFSFPRRLSFSSPCLPALLLHPHLSLRASYSGGRPLSSSTVAPRSPLAMPSGQRRKTAAAREKQWREKSRQSQSPSSAATDGGAQAVEAVATSLDQLNVSPTNGQRVVGGTTSPPSPSSPLQFGGNRKSGNAASAQRSRSVWTPKSYGTAAVEPDNSSASAVASPSKEERELSKLFKGPVGTDFTVDNYTFSRAQIRATFYPKFENEKSDQEPFWCMGAKDFSIKVHVQ</sequence>
<proteinExistence type="predicted"/>
<accession>A0A843V6K7</accession>
<gene>
    <name evidence="2" type="ORF">Taro_019801</name>
</gene>
<comment type="caution">
    <text evidence="2">The sequence shown here is derived from an EMBL/GenBank/DDBJ whole genome shotgun (WGS) entry which is preliminary data.</text>
</comment>
<dbReference type="GO" id="GO:0003972">
    <property type="term" value="F:RNA ligase (ATP) activity"/>
    <property type="evidence" value="ECO:0007669"/>
    <property type="project" value="InterPro"/>
</dbReference>
<feature type="compositionally biased region" description="Polar residues" evidence="1">
    <location>
        <begin position="120"/>
        <end position="132"/>
    </location>
</feature>
<evidence type="ECO:0000313" key="2">
    <source>
        <dbReference type="EMBL" id="MQL87259.1"/>
    </source>
</evidence>